<accession>A0A6P8IW78</accession>
<sequence>MNSRCYNCPAGGFFQDNIGHVLTTFDVFKGCKTCPPGTYVSIENAPGKSSLDCKKCPSGTKFSDFAGFRACKCLPGFYRTDRFGPCEKCPTDGVVCRNELIFLKPGFYWAWDSNPRKEAFRKLARNLEIEDDTYDINNTKYIGRLPPAYSCPVREACTGSIFSECSEGYTGVLCSVCVEGFHKSASLGCRKCSIGWISLQAVIILFFIISFATLVRKKKRRDKSGRSISEILMSQIKITIGFYQVSLGMIQSFSFIDWPENLNKYVEYANILQLNLFQVLPLHCLVPRFTFNPFYKMVMMILGNVFVIIVATIIYYFRKSRINKKDLPDEQKTAAISSAKETNYRFIIFFLFLTFPSTCTSIITVMPAACHEICSEQSCRWYLKADYGLKCFDSYYYNNYIQITLEVQHQNKAQRRSSSFPKE</sequence>
<gene>
    <name evidence="4" type="primary">LOC116305495</name>
</gene>
<feature type="transmembrane region" description="Helical" evidence="1">
    <location>
        <begin position="297"/>
        <end position="317"/>
    </location>
</feature>
<dbReference type="RefSeq" id="XP_031571282.1">
    <property type="nucleotide sequence ID" value="XM_031715422.1"/>
</dbReference>
<dbReference type="Pfam" id="PF24633">
    <property type="entry name" value="DUF7630"/>
    <property type="match status" value="1"/>
</dbReference>
<keyword evidence="1" id="KW-0472">Membrane</keyword>
<reference evidence="4" key="1">
    <citation type="submission" date="2025-08" db="UniProtKB">
        <authorList>
            <consortium name="RefSeq"/>
        </authorList>
    </citation>
    <scope>IDENTIFICATION</scope>
    <source>
        <tissue evidence="4">Tentacle</tissue>
    </source>
</reference>
<dbReference type="InterPro" id="IPR009030">
    <property type="entry name" value="Growth_fac_rcpt_cys_sf"/>
</dbReference>
<dbReference type="InterPro" id="IPR056047">
    <property type="entry name" value="CRMPA-like_DUF7630"/>
</dbReference>
<evidence type="ECO:0000313" key="4">
    <source>
        <dbReference type="RefSeq" id="XP_031571282.1"/>
    </source>
</evidence>
<proteinExistence type="predicted"/>
<keyword evidence="3" id="KW-1185">Reference proteome</keyword>
<dbReference type="SUPFAM" id="SSF57184">
    <property type="entry name" value="Growth factor receptor domain"/>
    <property type="match status" value="1"/>
</dbReference>
<keyword evidence="1" id="KW-0812">Transmembrane</keyword>
<protein>
    <submittedName>
        <fullName evidence="4">Uncharacterized protein LOC116305495</fullName>
    </submittedName>
</protein>
<feature type="domain" description="DUF7630" evidence="2">
    <location>
        <begin position="150"/>
        <end position="192"/>
    </location>
</feature>
<dbReference type="PANTHER" id="PTHR11319">
    <property type="entry name" value="G PROTEIN-COUPLED RECEPTOR-RELATED"/>
    <property type="match status" value="1"/>
</dbReference>
<feature type="transmembrane region" description="Helical" evidence="1">
    <location>
        <begin position="346"/>
        <end position="369"/>
    </location>
</feature>
<dbReference type="Proteomes" id="UP000515163">
    <property type="component" value="Unplaced"/>
</dbReference>
<feature type="transmembrane region" description="Helical" evidence="1">
    <location>
        <begin position="194"/>
        <end position="215"/>
    </location>
</feature>
<organism evidence="3 4">
    <name type="scientific">Actinia tenebrosa</name>
    <name type="common">Australian red waratah sea anemone</name>
    <dbReference type="NCBI Taxonomy" id="6105"/>
    <lineage>
        <taxon>Eukaryota</taxon>
        <taxon>Metazoa</taxon>
        <taxon>Cnidaria</taxon>
        <taxon>Anthozoa</taxon>
        <taxon>Hexacorallia</taxon>
        <taxon>Actiniaria</taxon>
        <taxon>Actiniidae</taxon>
        <taxon>Actinia</taxon>
    </lineage>
</organism>
<evidence type="ECO:0000256" key="1">
    <source>
        <dbReference type="SAM" id="Phobius"/>
    </source>
</evidence>
<dbReference type="Gene3D" id="2.10.50.10">
    <property type="entry name" value="Tumor Necrosis Factor Receptor, subunit A, domain 2"/>
    <property type="match status" value="1"/>
</dbReference>
<evidence type="ECO:0000259" key="2">
    <source>
        <dbReference type="Pfam" id="PF24633"/>
    </source>
</evidence>
<dbReference type="AlphaFoldDB" id="A0A6P8IW78"/>
<feature type="transmembrane region" description="Helical" evidence="1">
    <location>
        <begin position="236"/>
        <end position="256"/>
    </location>
</feature>
<dbReference type="OrthoDB" id="5978972at2759"/>
<dbReference type="KEGG" id="aten:116305495"/>
<name>A0A6P8IW78_ACTTE</name>
<dbReference type="GeneID" id="116305495"/>
<evidence type="ECO:0000313" key="3">
    <source>
        <dbReference type="Proteomes" id="UP000515163"/>
    </source>
</evidence>
<keyword evidence="1" id="KW-1133">Transmembrane helix</keyword>
<dbReference type="PANTHER" id="PTHR11319:SF35">
    <property type="entry name" value="OUTER MEMBRANE PROTEIN PMPC-RELATED"/>
    <property type="match status" value="1"/>
</dbReference>
<dbReference type="InParanoid" id="A0A6P8IW78"/>